<protein>
    <recommendedName>
        <fullName evidence="4">Transcription factor domain-containing protein</fullName>
    </recommendedName>
</protein>
<sequence>MIRSNVSQFQPLGLLFLSTWFSGPTCATPTTTNKRTTKQNSGDLFVWEFAGRSLTLLERPRLDILRWAGLPINLGDAPPADSGGSEHCDLAKPEFSRCVKRGTRCLGYETNRHFLYPGVDASGTSKRPVTQLLGQLKPLALPAPLNLGTEARTQLFSTFLNTFFASDTDLDDLNARDDSWYFLMARFPSLAGESALLDRSIMALVCAFLGKQANDLPLMNDGGELYSEALRVMAWILRQKLPPTPHLFYATIVFHTYEVLLQHCLDLAERLRTCSPDGLSENCSSETRPSAPWERTMLRPANSQPLPWSEDDLADPPLYQFTSLATAKTHLLFWIVALTIRRRIYHTVTLCQEGKEPTPGAVMLTLLRAPAREIRRTVAYHLQPRNLMSSAHVLLFAVAVVSKCYLDRCDEAGFAWCQNIYRILQSRGWEVAGRLGDADRELWACTHLATEEDVEFSSPTHAELYRRVVHTIPGNCSEDNDHENQEDWLDYPFRYASVWYHSAYVFLLP</sequence>
<dbReference type="EMBL" id="KZ821733">
    <property type="protein sequence ID" value="PYH78077.1"/>
    <property type="molecule type" value="Genomic_DNA"/>
</dbReference>
<dbReference type="PANTHER" id="PTHR38111:SF11">
    <property type="entry name" value="TRANSCRIPTION FACTOR DOMAIN-CONTAINING PROTEIN-RELATED"/>
    <property type="match status" value="1"/>
</dbReference>
<name>A0A319C1K1_9EURO</name>
<accession>A0A319C1K1</accession>
<organism evidence="2 3">
    <name type="scientific">Aspergillus uvarum CBS 121591</name>
    <dbReference type="NCBI Taxonomy" id="1448315"/>
    <lineage>
        <taxon>Eukaryota</taxon>
        <taxon>Fungi</taxon>
        <taxon>Dikarya</taxon>
        <taxon>Ascomycota</taxon>
        <taxon>Pezizomycotina</taxon>
        <taxon>Eurotiomycetes</taxon>
        <taxon>Eurotiomycetidae</taxon>
        <taxon>Eurotiales</taxon>
        <taxon>Aspergillaceae</taxon>
        <taxon>Aspergillus</taxon>
        <taxon>Aspergillus subgen. Circumdati</taxon>
    </lineage>
</organism>
<dbReference type="RefSeq" id="XP_025488277.1">
    <property type="nucleotide sequence ID" value="XM_025638760.1"/>
</dbReference>
<dbReference type="PANTHER" id="PTHR38111">
    <property type="entry name" value="ZN(2)-C6 FUNGAL-TYPE DOMAIN-CONTAINING PROTEIN-RELATED"/>
    <property type="match status" value="1"/>
</dbReference>
<keyword evidence="3" id="KW-1185">Reference proteome</keyword>
<dbReference type="OrthoDB" id="4491390at2759"/>
<evidence type="ECO:0000313" key="3">
    <source>
        <dbReference type="Proteomes" id="UP000248340"/>
    </source>
</evidence>
<evidence type="ECO:0008006" key="4">
    <source>
        <dbReference type="Google" id="ProtNLM"/>
    </source>
</evidence>
<dbReference type="Proteomes" id="UP000248340">
    <property type="component" value="Unassembled WGS sequence"/>
</dbReference>
<keyword evidence="1" id="KW-0732">Signal</keyword>
<proteinExistence type="predicted"/>
<dbReference type="InterPro" id="IPR053178">
    <property type="entry name" value="Osmoadaptation_assoc"/>
</dbReference>
<feature type="chain" id="PRO_5016259387" description="Transcription factor domain-containing protein" evidence="1">
    <location>
        <begin position="28"/>
        <end position="509"/>
    </location>
</feature>
<feature type="signal peptide" evidence="1">
    <location>
        <begin position="1"/>
        <end position="27"/>
    </location>
</feature>
<dbReference type="GeneID" id="37141502"/>
<dbReference type="STRING" id="1448315.A0A319C1K1"/>
<reference evidence="2 3" key="1">
    <citation type="submission" date="2016-12" db="EMBL/GenBank/DDBJ databases">
        <title>The genomes of Aspergillus section Nigri reveals drivers in fungal speciation.</title>
        <authorList>
            <consortium name="DOE Joint Genome Institute"/>
            <person name="Vesth T.C."/>
            <person name="Nybo J."/>
            <person name="Theobald S."/>
            <person name="Brandl J."/>
            <person name="Frisvad J.C."/>
            <person name="Nielsen K.F."/>
            <person name="Lyhne E.K."/>
            <person name="Kogle M.E."/>
            <person name="Kuo A."/>
            <person name="Riley R."/>
            <person name="Clum A."/>
            <person name="Nolan M."/>
            <person name="Lipzen A."/>
            <person name="Salamov A."/>
            <person name="Henrissat B."/>
            <person name="Wiebenga A."/>
            <person name="De Vries R.P."/>
            <person name="Grigoriev I.V."/>
            <person name="Mortensen U.H."/>
            <person name="Andersen M.R."/>
            <person name="Baker S.E."/>
        </authorList>
    </citation>
    <scope>NUCLEOTIDE SEQUENCE [LARGE SCALE GENOMIC DNA]</scope>
    <source>
        <strain evidence="2 3">CBS 121591</strain>
    </source>
</reference>
<gene>
    <name evidence="2" type="ORF">BO82DRAFT_394922</name>
</gene>
<evidence type="ECO:0000256" key="1">
    <source>
        <dbReference type="SAM" id="SignalP"/>
    </source>
</evidence>
<dbReference type="VEuPathDB" id="FungiDB:BO82DRAFT_394922"/>
<dbReference type="AlphaFoldDB" id="A0A319C1K1"/>
<evidence type="ECO:0000313" key="2">
    <source>
        <dbReference type="EMBL" id="PYH78077.1"/>
    </source>
</evidence>